<feature type="transmembrane region" description="Helical" evidence="8">
    <location>
        <begin position="30"/>
        <end position="50"/>
    </location>
</feature>
<accession>A0ABU1TID1</accession>
<organism evidence="9 10">
    <name type="scientific">Mucilaginibacter pocheonensis</name>
    <dbReference type="NCBI Taxonomy" id="398050"/>
    <lineage>
        <taxon>Bacteria</taxon>
        <taxon>Pseudomonadati</taxon>
        <taxon>Bacteroidota</taxon>
        <taxon>Sphingobacteriia</taxon>
        <taxon>Sphingobacteriales</taxon>
        <taxon>Sphingobacteriaceae</taxon>
        <taxon>Mucilaginibacter</taxon>
    </lineage>
</organism>
<name>A0ABU1TID1_9SPHI</name>
<dbReference type="PANTHER" id="PTHR30354:SF22">
    <property type="entry name" value="HIGH-AFFINITY GLUCONATE TRANSPORTER"/>
    <property type="match status" value="1"/>
</dbReference>
<keyword evidence="2" id="KW-0813">Transport</keyword>
<feature type="transmembrane region" description="Helical" evidence="8">
    <location>
        <begin position="377"/>
        <end position="400"/>
    </location>
</feature>
<comment type="similarity">
    <text evidence="7">Belongs to the GntP permease family.</text>
</comment>
<comment type="subcellular location">
    <subcellularLocation>
        <location evidence="1">Cell membrane</location>
        <topology evidence="1">Multi-pass membrane protein</topology>
    </subcellularLocation>
</comment>
<feature type="transmembrane region" description="Helical" evidence="8">
    <location>
        <begin position="218"/>
        <end position="241"/>
    </location>
</feature>
<comment type="caution">
    <text evidence="9">The sequence shown here is derived from an EMBL/GenBank/DDBJ whole genome shotgun (WGS) entry which is preliminary data.</text>
</comment>
<evidence type="ECO:0000256" key="5">
    <source>
        <dbReference type="ARBA" id="ARBA00022989"/>
    </source>
</evidence>
<keyword evidence="10" id="KW-1185">Reference proteome</keyword>
<dbReference type="PIRSF" id="PIRSF002746">
    <property type="entry name" value="Gluconate_transporter"/>
    <property type="match status" value="1"/>
</dbReference>
<evidence type="ECO:0000256" key="2">
    <source>
        <dbReference type="ARBA" id="ARBA00022448"/>
    </source>
</evidence>
<feature type="transmembrane region" description="Helical" evidence="8">
    <location>
        <begin position="136"/>
        <end position="154"/>
    </location>
</feature>
<feature type="transmembrane region" description="Helical" evidence="8">
    <location>
        <begin position="261"/>
        <end position="278"/>
    </location>
</feature>
<evidence type="ECO:0000313" key="10">
    <source>
        <dbReference type="Proteomes" id="UP001247620"/>
    </source>
</evidence>
<dbReference type="EMBL" id="JAVDUU010000005">
    <property type="protein sequence ID" value="MDR6944975.1"/>
    <property type="molecule type" value="Genomic_DNA"/>
</dbReference>
<evidence type="ECO:0000256" key="4">
    <source>
        <dbReference type="ARBA" id="ARBA00022692"/>
    </source>
</evidence>
<feature type="transmembrane region" description="Helical" evidence="8">
    <location>
        <begin position="298"/>
        <end position="317"/>
    </location>
</feature>
<feature type="transmembrane region" description="Helical" evidence="8">
    <location>
        <begin position="174"/>
        <end position="197"/>
    </location>
</feature>
<proteinExistence type="inferred from homology"/>
<protein>
    <submittedName>
        <fullName evidence="9">Gnt-I system high-affinity gluconate transporter</fullName>
    </submittedName>
</protein>
<reference evidence="9 10" key="1">
    <citation type="submission" date="2023-07" db="EMBL/GenBank/DDBJ databases">
        <title>Sorghum-associated microbial communities from plants grown in Nebraska, USA.</title>
        <authorList>
            <person name="Schachtman D."/>
        </authorList>
    </citation>
    <scope>NUCLEOTIDE SEQUENCE [LARGE SCALE GENOMIC DNA]</scope>
    <source>
        <strain evidence="9 10">3262</strain>
    </source>
</reference>
<feature type="transmembrane region" description="Helical" evidence="8">
    <location>
        <begin position="57"/>
        <end position="76"/>
    </location>
</feature>
<feature type="transmembrane region" description="Helical" evidence="8">
    <location>
        <begin position="337"/>
        <end position="365"/>
    </location>
</feature>
<sequence length="438" mass="46527">MALLTIFICIVLLVLLVSWAKLNPFIAFLLVSIIAGLMLGIPITKVTASVQKGMGDILGQLLIIICLGAMLGKLVAVSGAAQKIAEVLVNAVGEKHIQWALVTAGFIIGIPLFYGIGFVLMVPLIFSVVYKYKLPAVYIGLPMLASLSVTHGFLPPHPSPSALVVLFHANMATTFVYGLMIAVPAIILAGPVFAKFLKKIPSEPLATFRAEELPADKLPGAFNSFFTALLPVMLLMLTAFFPYMGIKNAGLLKLMTFLGDPSIVMLIALIVATCTLGIKQGRSMGQLAVNFTDAIKDIALILLIIAGSGAFKEVLTASGVSNQIATQLQQFNLPPLLLGWVIAAIIRISLGSATVAGLTAAGIVASLVLQNHVNPNLMVLSIGAGSLAFSHVNDSGFWLYKEYFNLSIKDTIKSWSVMESLVSVIGLIGVLILNQFVK</sequence>
<dbReference type="NCBIfam" id="TIGR00791">
    <property type="entry name" value="gntP"/>
    <property type="match status" value="1"/>
</dbReference>
<feature type="transmembrane region" description="Helical" evidence="8">
    <location>
        <begin position="420"/>
        <end position="437"/>
    </location>
</feature>
<keyword evidence="4 8" id="KW-0812">Transmembrane</keyword>
<feature type="transmembrane region" description="Helical" evidence="8">
    <location>
        <begin position="96"/>
        <end position="129"/>
    </location>
</feature>
<dbReference type="Pfam" id="PF02447">
    <property type="entry name" value="GntP_permease"/>
    <property type="match status" value="1"/>
</dbReference>
<keyword evidence="5 8" id="KW-1133">Transmembrane helix</keyword>
<evidence type="ECO:0000256" key="6">
    <source>
        <dbReference type="ARBA" id="ARBA00023136"/>
    </source>
</evidence>
<evidence type="ECO:0000256" key="3">
    <source>
        <dbReference type="ARBA" id="ARBA00022475"/>
    </source>
</evidence>
<evidence type="ECO:0000313" key="9">
    <source>
        <dbReference type="EMBL" id="MDR6944975.1"/>
    </source>
</evidence>
<dbReference type="PANTHER" id="PTHR30354">
    <property type="entry name" value="GNT FAMILY GLUCONATE TRANSPORTER"/>
    <property type="match status" value="1"/>
</dbReference>
<evidence type="ECO:0000256" key="1">
    <source>
        <dbReference type="ARBA" id="ARBA00004651"/>
    </source>
</evidence>
<keyword evidence="3" id="KW-1003">Cell membrane</keyword>
<evidence type="ECO:0000256" key="7">
    <source>
        <dbReference type="ARBA" id="ARBA00049663"/>
    </source>
</evidence>
<gene>
    <name evidence="9" type="ORF">J2W55_004843</name>
</gene>
<evidence type="ECO:0000256" key="8">
    <source>
        <dbReference type="SAM" id="Phobius"/>
    </source>
</evidence>
<dbReference type="RefSeq" id="WP_310102139.1">
    <property type="nucleotide sequence ID" value="NZ_JAVDUU010000005.1"/>
</dbReference>
<keyword evidence="6 8" id="KW-0472">Membrane</keyword>
<dbReference type="InterPro" id="IPR003474">
    <property type="entry name" value="Glcn_transporter"/>
</dbReference>
<dbReference type="Proteomes" id="UP001247620">
    <property type="component" value="Unassembled WGS sequence"/>
</dbReference>